<protein>
    <recommendedName>
        <fullName evidence="7">Major facilitator superfamily (MFS) profile domain-containing protein</fullName>
    </recommendedName>
</protein>
<dbReference type="OrthoDB" id="6511931at2759"/>
<dbReference type="InParanoid" id="B7QKT4"/>
<evidence type="ECO:0000256" key="5">
    <source>
        <dbReference type="ARBA" id="ARBA00023136"/>
    </source>
</evidence>
<comment type="subcellular location">
    <subcellularLocation>
        <location evidence="1">Membrane</location>
        <topology evidence="1">Multi-pass membrane protein</topology>
    </subcellularLocation>
</comment>
<dbReference type="AlphaFoldDB" id="B7QKT4"/>
<evidence type="ECO:0000256" key="2">
    <source>
        <dbReference type="ARBA" id="ARBA00022448"/>
    </source>
</evidence>
<feature type="non-terminal residue" evidence="8">
    <location>
        <position position="159"/>
    </location>
</feature>
<accession>B7QKT4</accession>
<dbReference type="PROSITE" id="PS50850">
    <property type="entry name" value="MFS"/>
    <property type="match status" value="1"/>
</dbReference>
<name>B7QKT4_IXOSC</name>
<evidence type="ECO:0000313" key="8">
    <source>
        <dbReference type="EMBL" id="EEC19456.1"/>
    </source>
</evidence>
<dbReference type="VEuPathDB" id="VectorBase:ISCW023448"/>
<feature type="domain" description="Major facilitator superfamily (MFS) profile" evidence="7">
    <location>
        <begin position="29"/>
        <end position="159"/>
    </location>
</feature>
<sequence>MQSRTLSVVSLLSKSGKERLRLNRNQKLTLFCLCLVNFTSYLSYSVIAPFYPQEAARKGMREAVSGFVFSVYALTMMIFSPIFGKLVPILGTRFIFFNGIFFAGASNILFGLLDMAESTLTFTLLSFLVRIFEALGASAFSTASYAIVLNLYPQHISTV</sequence>
<dbReference type="Pfam" id="PF07690">
    <property type="entry name" value="MFS_1"/>
    <property type="match status" value="1"/>
</dbReference>
<dbReference type="VEuPathDB" id="VectorBase:ISCI023448"/>
<organism>
    <name type="scientific">Ixodes scapularis</name>
    <name type="common">Black-legged tick</name>
    <name type="synonym">Deer tick</name>
    <dbReference type="NCBI Taxonomy" id="6945"/>
    <lineage>
        <taxon>Eukaryota</taxon>
        <taxon>Metazoa</taxon>
        <taxon>Ecdysozoa</taxon>
        <taxon>Arthropoda</taxon>
        <taxon>Chelicerata</taxon>
        <taxon>Arachnida</taxon>
        <taxon>Acari</taxon>
        <taxon>Parasitiformes</taxon>
        <taxon>Ixodida</taxon>
        <taxon>Ixodoidea</taxon>
        <taxon>Ixodidae</taxon>
        <taxon>Ixodinae</taxon>
        <taxon>Ixodes</taxon>
    </lineage>
</organism>
<dbReference type="EMBL" id="DS961919">
    <property type="protein sequence ID" value="EEC19456.1"/>
    <property type="molecule type" value="Genomic_DNA"/>
</dbReference>
<reference evidence="9" key="2">
    <citation type="submission" date="2020-05" db="UniProtKB">
        <authorList>
            <consortium name="EnsemblMetazoa"/>
        </authorList>
    </citation>
    <scope>IDENTIFICATION</scope>
    <source>
        <strain evidence="9">wikel</strain>
    </source>
</reference>
<proteinExistence type="predicted"/>
<reference evidence="8 10" key="1">
    <citation type="submission" date="2008-03" db="EMBL/GenBank/DDBJ databases">
        <title>Annotation of Ixodes scapularis.</title>
        <authorList>
            <consortium name="Ixodes scapularis Genome Project Consortium"/>
            <person name="Caler E."/>
            <person name="Hannick L.I."/>
            <person name="Bidwell S."/>
            <person name="Joardar V."/>
            <person name="Thiagarajan M."/>
            <person name="Amedeo P."/>
            <person name="Galinsky K.J."/>
            <person name="Schobel S."/>
            <person name="Inman J."/>
            <person name="Hostetler J."/>
            <person name="Miller J."/>
            <person name="Hammond M."/>
            <person name="Megy K."/>
            <person name="Lawson D."/>
            <person name="Kodira C."/>
            <person name="Sutton G."/>
            <person name="Meyer J."/>
            <person name="Hill C.A."/>
            <person name="Birren B."/>
            <person name="Nene V."/>
            <person name="Collins F."/>
            <person name="Alarcon-Chaidez F."/>
            <person name="Wikel S."/>
            <person name="Strausberg R."/>
        </authorList>
    </citation>
    <scope>NUCLEOTIDE SEQUENCE [LARGE SCALE GENOMIC DNA]</scope>
    <source>
        <strain evidence="10">Wikel</strain>
        <strain evidence="8">Wikel colony</strain>
    </source>
</reference>
<dbReference type="STRING" id="6945.B7QKT4"/>
<dbReference type="SUPFAM" id="SSF103473">
    <property type="entry name" value="MFS general substrate transporter"/>
    <property type="match status" value="1"/>
</dbReference>
<feature type="transmembrane region" description="Helical" evidence="6">
    <location>
        <begin position="125"/>
        <end position="152"/>
    </location>
</feature>
<feature type="transmembrane region" description="Helical" evidence="6">
    <location>
        <begin position="63"/>
        <end position="83"/>
    </location>
</feature>
<dbReference type="EMBL" id="ABJB010959726">
    <property type="status" value="NOT_ANNOTATED_CDS"/>
    <property type="molecule type" value="Genomic_DNA"/>
</dbReference>
<keyword evidence="10" id="KW-1185">Reference proteome</keyword>
<evidence type="ECO:0000313" key="9">
    <source>
        <dbReference type="EnsemblMetazoa" id="ISCW023448-PA"/>
    </source>
</evidence>
<evidence type="ECO:0000256" key="4">
    <source>
        <dbReference type="ARBA" id="ARBA00022989"/>
    </source>
</evidence>
<keyword evidence="3 6" id="KW-0812">Transmembrane</keyword>
<dbReference type="GO" id="GO:0022857">
    <property type="term" value="F:transmembrane transporter activity"/>
    <property type="evidence" value="ECO:0000318"/>
    <property type="project" value="GO_Central"/>
</dbReference>
<dbReference type="HOGENOM" id="CLU_1665105_0_0_1"/>
<keyword evidence="4 6" id="KW-1133">Transmembrane helix</keyword>
<dbReference type="InterPro" id="IPR050930">
    <property type="entry name" value="MFS_Vesicular_Transporter"/>
</dbReference>
<dbReference type="InterPro" id="IPR036259">
    <property type="entry name" value="MFS_trans_sf"/>
</dbReference>
<gene>
    <name evidence="9" type="primary">8042742</name>
    <name evidence="8" type="ORF">IscW_ISCW023448</name>
</gene>
<dbReference type="PANTHER" id="PTHR23506">
    <property type="entry name" value="GH10249P"/>
    <property type="match status" value="1"/>
</dbReference>
<evidence type="ECO:0000259" key="7">
    <source>
        <dbReference type="PROSITE" id="PS50850"/>
    </source>
</evidence>
<evidence type="ECO:0000256" key="3">
    <source>
        <dbReference type="ARBA" id="ARBA00022692"/>
    </source>
</evidence>
<dbReference type="InterPro" id="IPR020846">
    <property type="entry name" value="MFS_dom"/>
</dbReference>
<evidence type="ECO:0000256" key="6">
    <source>
        <dbReference type="SAM" id="Phobius"/>
    </source>
</evidence>
<dbReference type="GO" id="GO:0016020">
    <property type="term" value="C:membrane"/>
    <property type="evidence" value="ECO:0007669"/>
    <property type="project" value="UniProtKB-SubCell"/>
</dbReference>
<evidence type="ECO:0000313" key="10">
    <source>
        <dbReference type="Proteomes" id="UP000001555"/>
    </source>
</evidence>
<feature type="transmembrane region" description="Helical" evidence="6">
    <location>
        <begin position="28"/>
        <end position="51"/>
    </location>
</feature>
<keyword evidence="5 6" id="KW-0472">Membrane</keyword>
<dbReference type="Proteomes" id="UP000001555">
    <property type="component" value="Unassembled WGS sequence"/>
</dbReference>
<dbReference type="EnsemblMetazoa" id="ISCW023448-RA">
    <property type="protein sequence ID" value="ISCW023448-PA"/>
    <property type="gene ID" value="ISCW023448"/>
</dbReference>
<keyword evidence="2" id="KW-0813">Transport</keyword>
<dbReference type="PANTHER" id="PTHR23506:SF26">
    <property type="entry name" value="MFS-TYPE TRANSPORTER SLC18B1"/>
    <property type="match status" value="1"/>
</dbReference>
<dbReference type="InterPro" id="IPR011701">
    <property type="entry name" value="MFS"/>
</dbReference>
<dbReference type="PaxDb" id="6945-B7QKT4"/>
<dbReference type="Gene3D" id="1.20.1250.20">
    <property type="entry name" value="MFS general substrate transporter like domains"/>
    <property type="match status" value="1"/>
</dbReference>
<evidence type="ECO:0000256" key="1">
    <source>
        <dbReference type="ARBA" id="ARBA00004141"/>
    </source>
</evidence>
<dbReference type="VEuPathDB" id="VectorBase:ISCP_013832"/>
<feature type="transmembrane region" description="Helical" evidence="6">
    <location>
        <begin position="95"/>
        <end position="113"/>
    </location>
</feature>